<dbReference type="SMART" id="SM00563">
    <property type="entry name" value="PlsC"/>
    <property type="match status" value="1"/>
</dbReference>
<dbReference type="PANTHER" id="PTHR10434:SF55">
    <property type="entry name" value="POSSIBLE ACYLTRANSFERASE"/>
    <property type="match status" value="1"/>
</dbReference>
<dbReference type="InterPro" id="IPR002123">
    <property type="entry name" value="Plipid/glycerol_acylTrfase"/>
</dbReference>
<dbReference type="GO" id="GO:0005886">
    <property type="term" value="C:plasma membrane"/>
    <property type="evidence" value="ECO:0007669"/>
    <property type="project" value="TreeGrafter"/>
</dbReference>
<organism evidence="4 5">
    <name type="scientific">Kibdelosporangium aridum</name>
    <dbReference type="NCBI Taxonomy" id="2030"/>
    <lineage>
        <taxon>Bacteria</taxon>
        <taxon>Bacillati</taxon>
        <taxon>Actinomycetota</taxon>
        <taxon>Actinomycetes</taxon>
        <taxon>Pseudonocardiales</taxon>
        <taxon>Pseudonocardiaceae</taxon>
        <taxon>Kibdelosporangium</taxon>
    </lineage>
</organism>
<dbReference type="EMBL" id="FWXV01000006">
    <property type="protein sequence ID" value="SMD21014.1"/>
    <property type="molecule type" value="Genomic_DNA"/>
</dbReference>
<dbReference type="RefSeq" id="WP_033380341.1">
    <property type="nucleotide sequence ID" value="NZ_FWXV01000006.1"/>
</dbReference>
<keyword evidence="2 4" id="KW-0012">Acyltransferase</keyword>
<evidence type="ECO:0000313" key="4">
    <source>
        <dbReference type="EMBL" id="SMD21014.1"/>
    </source>
</evidence>
<evidence type="ECO:0000259" key="3">
    <source>
        <dbReference type="SMART" id="SM00563"/>
    </source>
</evidence>
<protein>
    <submittedName>
        <fullName evidence="4">1-acyl-sn-glycerol-3-phosphate acyltransferases</fullName>
    </submittedName>
</protein>
<dbReference type="SUPFAM" id="SSF69593">
    <property type="entry name" value="Glycerol-3-phosphate (1)-acyltransferase"/>
    <property type="match status" value="1"/>
</dbReference>
<keyword evidence="5" id="KW-1185">Reference proteome</keyword>
<dbReference type="PANTHER" id="PTHR10434">
    <property type="entry name" value="1-ACYL-SN-GLYCEROL-3-PHOSPHATE ACYLTRANSFERASE"/>
    <property type="match status" value="1"/>
</dbReference>
<dbReference type="OrthoDB" id="9806008at2"/>
<evidence type="ECO:0000313" key="5">
    <source>
        <dbReference type="Proteomes" id="UP000192674"/>
    </source>
</evidence>
<name>A0A1W2FH06_KIBAR</name>
<dbReference type="GO" id="GO:0006654">
    <property type="term" value="P:phosphatidic acid biosynthetic process"/>
    <property type="evidence" value="ECO:0007669"/>
    <property type="project" value="TreeGrafter"/>
</dbReference>
<evidence type="ECO:0000256" key="1">
    <source>
        <dbReference type="ARBA" id="ARBA00022679"/>
    </source>
</evidence>
<sequence length="237" mass="26173">MARREKDGIWVKIAAAVFYPITWLGKRVTRGAERIPRQGGAILVFNHISHLDPVVDAVFVHRNKRVPRFLAKDSLFRIPVAGKIIGGAGTIPVYRGTANAADSLRAANEALREGKLVCIYPEGTISKDPDGWPMRSFPGVARLALTNDVPVLPIARWGTNHILNGYTKTFRPFPRKTVTIYVGEPVDLSGFRGEDPPSNTTLMRVTEFIMNDVKALLAEIRGEKAPDGFFNPKKAES</sequence>
<feature type="domain" description="Phospholipid/glycerol acyltransferase" evidence="3">
    <location>
        <begin position="41"/>
        <end position="159"/>
    </location>
</feature>
<dbReference type="GO" id="GO:0003841">
    <property type="term" value="F:1-acylglycerol-3-phosphate O-acyltransferase activity"/>
    <property type="evidence" value="ECO:0007669"/>
    <property type="project" value="TreeGrafter"/>
</dbReference>
<accession>A0A1W2FH06</accession>
<dbReference type="Pfam" id="PF01553">
    <property type="entry name" value="Acyltransferase"/>
    <property type="match status" value="1"/>
</dbReference>
<keyword evidence="1 4" id="KW-0808">Transferase</keyword>
<dbReference type="CDD" id="cd07989">
    <property type="entry name" value="LPLAT_AGPAT-like"/>
    <property type="match status" value="1"/>
</dbReference>
<reference evidence="4 5" key="1">
    <citation type="submission" date="2017-04" db="EMBL/GenBank/DDBJ databases">
        <authorList>
            <person name="Afonso C.L."/>
            <person name="Miller P.J."/>
            <person name="Scott M.A."/>
            <person name="Spackman E."/>
            <person name="Goraichik I."/>
            <person name="Dimitrov K.M."/>
            <person name="Suarez D.L."/>
            <person name="Swayne D.E."/>
        </authorList>
    </citation>
    <scope>NUCLEOTIDE SEQUENCE [LARGE SCALE GENOMIC DNA]</scope>
    <source>
        <strain evidence="4 5">DSM 43828</strain>
    </source>
</reference>
<evidence type="ECO:0000256" key="2">
    <source>
        <dbReference type="ARBA" id="ARBA00023315"/>
    </source>
</evidence>
<gene>
    <name evidence="4" type="ORF">SAMN05661093_06674</name>
</gene>
<proteinExistence type="predicted"/>
<dbReference type="Proteomes" id="UP000192674">
    <property type="component" value="Unassembled WGS sequence"/>
</dbReference>
<dbReference type="AlphaFoldDB" id="A0A1W2FH06"/>